<evidence type="ECO:0000313" key="4">
    <source>
        <dbReference type="Proteomes" id="UP000586095"/>
    </source>
</evidence>
<dbReference type="PANTHER" id="PTHR43674">
    <property type="entry name" value="NITRILASE C965.09-RELATED"/>
    <property type="match status" value="1"/>
</dbReference>
<protein>
    <submittedName>
        <fullName evidence="3">Putative amidohydrolase</fullName>
    </submittedName>
</protein>
<dbReference type="Proteomes" id="UP000586095">
    <property type="component" value="Unassembled WGS sequence"/>
</dbReference>
<keyword evidence="4" id="KW-1185">Reference proteome</keyword>
<dbReference type="Gene3D" id="3.60.110.10">
    <property type="entry name" value="Carbon-nitrogen hydrolase"/>
    <property type="match status" value="1"/>
</dbReference>
<evidence type="ECO:0000256" key="1">
    <source>
        <dbReference type="ARBA" id="ARBA00022801"/>
    </source>
</evidence>
<evidence type="ECO:0000259" key="2">
    <source>
        <dbReference type="PROSITE" id="PS50263"/>
    </source>
</evidence>
<organism evidence="3 4">
    <name type="scientific">Leucobacter aridicollis</name>
    <dbReference type="NCBI Taxonomy" id="283878"/>
    <lineage>
        <taxon>Bacteria</taxon>
        <taxon>Bacillati</taxon>
        <taxon>Actinomycetota</taxon>
        <taxon>Actinomycetes</taxon>
        <taxon>Micrococcales</taxon>
        <taxon>Microbacteriaceae</taxon>
        <taxon>Leucobacter</taxon>
    </lineage>
</organism>
<dbReference type="InterPro" id="IPR050345">
    <property type="entry name" value="Aliph_Amidase/BUP"/>
</dbReference>
<dbReference type="RefSeq" id="WP_185985931.1">
    <property type="nucleotide sequence ID" value="NZ_BAAALZ010000003.1"/>
</dbReference>
<dbReference type="Pfam" id="PF00795">
    <property type="entry name" value="CN_hydrolase"/>
    <property type="match status" value="1"/>
</dbReference>
<name>A0A852R188_9MICO</name>
<sequence>MVDPGERSSTSIVVACAQTDPILGDIEANTDMTVEAIRGAVALGADVIVLPECASGGWAFADRAESAAAAQPLTGSTIRAWEQVAMEHNVWVSGGFGEKADGGALYNSAVLVGPNGVESLYRKVHLWNSENLAFDPGNLGYPVTETPFGRVGMLICYDAWVPESFRSLAVAGADLVLAPSDWVPNPHQPADMPPLAHLMVTAGAHSNQMYVAAASRYGIERGQQFIGSSMIADHTGWPLARAGGGEEIIVAQIDPIGSRSARRNDPFNRPLWDRRVSQYEMGEVRAH</sequence>
<reference evidence="3 4" key="1">
    <citation type="submission" date="2020-07" db="EMBL/GenBank/DDBJ databases">
        <title>Sequencing the genomes of 1000 actinobacteria strains.</title>
        <authorList>
            <person name="Klenk H.-P."/>
        </authorList>
    </citation>
    <scope>NUCLEOTIDE SEQUENCE [LARGE SCALE GENOMIC DNA]</scope>
    <source>
        <strain evidence="3 4">DSM 17380</strain>
    </source>
</reference>
<evidence type="ECO:0000313" key="3">
    <source>
        <dbReference type="EMBL" id="NYD25445.1"/>
    </source>
</evidence>
<keyword evidence="1 3" id="KW-0378">Hydrolase</keyword>
<dbReference type="GO" id="GO:0050126">
    <property type="term" value="F:N-carbamoylputrescine amidase activity"/>
    <property type="evidence" value="ECO:0007669"/>
    <property type="project" value="TreeGrafter"/>
</dbReference>
<dbReference type="EMBL" id="JACCBD010000001">
    <property type="protein sequence ID" value="NYD25445.1"/>
    <property type="molecule type" value="Genomic_DNA"/>
</dbReference>
<dbReference type="InterPro" id="IPR036526">
    <property type="entry name" value="C-N_Hydrolase_sf"/>
</dbReference>
<dbReference type="PROSITE" id="PS50263">
    <property type="entry name" value="CN_HYDROLASE"/>
    <property type="match status" value="1"/>
</dbReference>
<proteinExistence type="predicted"/>
<dbReference type="GO" id="GO:0033388">
    <property type="term" value="P:putrescine biosynthetic process from arginine"/>
    <property type="evidence" value="ECO:0007669"/>
    <property type="project" value="TreeGrafter"/>
</dbReference>
<dbReference type="AlphaFoldDB" id="A0A852R188"/>
<accession>A0A852R188</accession>
<dbReference type="InterPro" id="IPR003010">
    <property type="entry name" value="C-N_Hydrolase"/>
</dbReference>
<gene>
    <name evidence="3" type="ORF">BJ960_000248</name>
</gene>
<dbReference type="SUPFAM" id="SSF56317">
    <property type="entry name" value="Carbon-nitrogen hydrolase"/>
    <property type="match status" value="1"/>
</dbReference>
<dbReference type="PANTHER" id="PTHR43674:SF2">
    <property type="entry name" value="BETA-UREIDOPROPIONASE"/>
    <property type="match status" value="1"/>
</dbReference>
<comment type="caution">
    <text evidence="3">The sequence shown here is derived from an EMBL/GenBank/DDBJ whole genome shotgun (WGS) entry which is preliminary data.</text>
</comment>
<feature type="domain" description="CN hydrolase" evidence="2">
    <location>
        <begin position="12"/>
        <end position="255"/>
    </location>
</feature>